<dbReference type="Proteomes" id="UP000698752">
    <property type="component" value="Unassembled WGS sequence"/>
</dbReference>
<accession>A0ABS5EER5</accession>
<dbReference type="EMBL" id="JAAEDI010000006">
    <property type="protein sequence ID" value="MBR0649506.1"/>
    <property type="molecule type" value="Genomic_DNA"/>
</dbReference>
<proteinExistence type="predicted"/>
<protein>
    <submittedName>
        <fullName evidence="1">Uncharacterized protein</fullName>
    </submittedName>
</protein>
<organism evidence="1 2">
    <name type="scientific">Neoroseomonas terrae</name>
    <dbReference type="NCBI Taxonomy" id="424799"/>
    <lineage>
        <taxon>Bacteria</taxon>
        <taxon>Pseudomonadati</taxon>
        <taxon>Pseudomonadota</taxon>
        <taxon>Alphaproteobacteria</taxon>
        <taxon>Acetobacterales</taxon>
        <taxon>Acetobacteraceae</taxon>
        <taxon>Neoroseomonas</taxon>
    </lineage>
</organism>
<gene>
    <name evidence="1" type="ORF">GXW78_07535</name>
</gene>
<reference evidence="2" key="1">
    <citation type="journal article" date="2021" name="Syst. Appl. Microbiol.">
        <title>Roseomonas hellenica sp. nov., isolated from roots of wild-growing Alkanna tinctoria.</title>
        <authorList>
            <person name="Rat A."/>
            <person name="Naranjo H.D."/>
            <person name="Lebbe L."/>
            <person name="Cnockaert M."/>
            <person name="Krigas N."/>
            <person name="Grigoriadou K."/>
            <person name="Maloupa E."/>
            <person name="Willems A."/>
        </authorList>
    </citation>
    <scope>NUCLEOTIDE SEQUENCE [LARGE SCALE GENOMIC DNA]</scope>
    <source>
        <strain evidence="2">LMG 31159</strain>
    </source>
</reference>
<evidence type="ECO:0000313" key="2">
    <source>
        <dbReference type="Proteomes" id="UP000698752"/>
    </source>
</evidence>
<comment type="caution">
    <text evidence="1">The sequence shown here is derived from an EMBL/GenBank/DDBJ whole genome shotgun (WGS) entry which is preliminary data.</text>
</comment>
<evidence type="ECO:0000313" key="1">
    <source>
        <dbReference type="EMBL" id="MBR0649506.1"/>
    </source>
</evidence>
<keyword evidence="2" id="KW-1185">Reference proteome</keyword>
<name>A0ABS5EER5_9PROT</name>
<sequence>MRLWARCRGGMGGLALLPEAGGINQQPAWLINAFAVLDAAERRFDELDKQEQG</sequence>